<keyword evidence="2" id="KW-1185">Reference proteome</keyword>
<organism evidence="1 2">
    <name type="scientific">Fontibacillus solani</name>
    <dbReference type="NCBI Taxonomy" id="1572857"/>
    <lineage>
        <taxon>Bacteria</taxon>
        <taxon>Bacillati</taxon>
        <taxon>Bacillota</taxon>
        <taxon>Bacilli</taxon>
        <taxon>Bacillales</taxon>
        <taxon>Paenibacillaceae</taxon>
        <taxon>Fontibacillus</taxon>
    </lineage>
</organism>
<accession>A0A7W3XSD3</accession>
<name>A0A7W3XSD3_9BACL</name>
<gene>
    <name evidence="1" type="ORF">FHR92_002883</name>
</gene>
<proteinExistence type="predicted"/>
<dbReference type="AlphaFoldDB" id="A0A7W3XSD3"/>
<dbReference type="Proteomes" id="UP000567067">
    <property type="component" value="Unassembled WGS sequence"/>
</dbReference>
<evidence type="ECO:0000313" key="1">
    <source>
        <dbReference type="EMBL" id="MBA9086405.1"/>
    </source>
</evidence>
<dbReference type="EMBL" id="JACJIP010000018">
    <property type="protein sequence ID" value="MBA9086405.1"/>
    <property type="molecule type" value="Genomic_DNA"/>
</dbReference>
<sequence length="160" mass="17993">MNVRKTTIIAMLSVLTITLATLLVISLAKLNQKPIEYSFDIETEDFSIKDINLVAFNDQLYLAPNYYLELGGTFQQFDGILITGTIHGKRILDTGIGGDPFHRRETHLTEYIGEGTLFNDTVVTEDTILKVKITYTVDSVKKDYSEDIKLAEKIKPSVSE</sequence>
<evidence type="ECO:0000313" key="2">
    <source>
        <dbReference type="Proteomes" id="UP000567067"/>
    </source>
</evidence>
<comment type="caution">
    <text evidence="1">The sequence shown here is derived from an EMBL/GenBank/DDBJ whole genome shotgun (WGS) entry which is preliminary data.</text>
</comment>
<protein>
    <recommendedName>
        <fullName evidence="3">DUF4179 domain-containing protein</fullName>
    </recommendedName>
</protein>
<reference evidence="1 2" key="1">
    <citation type="submission" date="2020-08" db="EMBL/GenBank/DDBJ databases">
        <title>Genomic Encyclopedia of Type Strains, Phase III (KMG-III): the genomes of soil and plant-associated and newly described type strains.</title>
        <authorList>
            <person name="Whitman W."/>
        </authorList>
    </citation>
    <scope>NUCLEOTIDE SEQUENCE [LARGE SCALE GENOMIC DNA]</scope>
    <source>
        <strain evidence="1 2">CECT 8693</strain>
    </source>
</reference>
<dbReference type="RefSeq" id="WP_182536512.1">
    <property type="nucleotide sequence ID" value="NZ_JACJIP010000018.1"/>
</dbReference>
<evidence type="ECO:0008006" key="3">
    <source>
        <dbReference type="Google" id="ProtNLM"/>
    </source>
</evidence>